<feature type="compositionally biased region" description="Polar residues" evidence="1">
    <location>
        <begin position="26"/>
        <end position="35"/>
    </location>
</feature>
<organism evidence="3 4">
    <name type="scientific">Sphingomonas palmae</name>
    <dbReference type="NCBI Taxonomy" id="1855283"/>
    <lineage>
        <taxon>Bacteria</taxon>
        <taxon>Pseudomonadati</taxon>
        <taxon>Pseudomonadota</taxon>
        <taxon>Alphaproteobacteria</taxon>
        <taxon>Sphingomonadales</taxon>
        <taxon>Sphingomonadaceae</taxon>
        <taxon>Sphingomonas</taxon>
    </lineage>
</organism>
<protein>
    <submittedName>
        <fullName evidence="3">CD164 antigen</fullName>
    </submittedName>
</protein>
<feature type="signal peptide" evidence="2">
    <location>
        <begin position="1"/>
        <end position="18"/>
    </location>
</feature>
<evidence type="ECO:0000313" key="4">
    <source>
        <dbReference type="Proteomes" id="UP000199214"/>
    </source>
</evidence>
<feature type="region of interest" description="Disordered" evidence="1">
    <location>
        <begin position="12"/>
        <end position="136"/>
    </location>
</feature>
<evidence type="ECO:0000313" key="3">
    <source>
        <dbReference type="EMBL" id="SEL89878.1"/>
    </source>
</evidence>
<proteinExistence type="predicted"/>
<feature type="compositionally biased region" description="Low complexity" evidence="1">
    <location>
        <begin position="62"/>
        <end position="78"/>
    </location>
</feature>
<dbReference type="STRING" id="1855283.SAMN05216382_2872"/>
<dbReference type="EMBL" id="FNZZ01000006">
    <property type="protein sequence ID" value="SEL89878.1"/>
    <property type="molecule type" value="Genomic_DNA"/>
</dbReference>
<sequence>MKSILLAAAAMIATPAIAQTTTTPTDSGSTMPQDQTAPPTDSTGTTTPSDPAMSTPPTASDPTMSSQSMPTTQSSSMPAPTTGGDGTMATPAGGYQPSQPAMSGQMAPGATVRYQQAQDPNTAYPPPAPKASYPICKAGQYDGCMQASDARGSRKATRRRR</sequence>
<accession>A0A1H7TZL8</accession>
<dbReference type="Proteomes" id="UP000199214">
    <property type="component" value="Unassembled WGS sequence"/>
</dbReference>
<feature type="chain" id="PRO_5011491429" evidence="2">
    <location>
        <begin position="19"/>
        <end position="161"/>
    </location>
</feature>
<keyword evidence="4" id="KW-1185">Reference proteome</keyword>
<evidence type="ECO:0000256" key="1">
    <source>
        <dbReference type="SAM" id="MobiDB-lite"/>
    </source>
</evidence>
<keyword evidence="2" id="KW-0732">Signal</keyword>
<gene>
    <name evidence="3" type="ORF">SAMN05216382_2872</name>
</gene>
<feature type="compositionally biased region" description="Low complexity" evidence="1">
    <location>
        <begin position="36"/>
        <end position="52"/>
    </location>
</feature>
<evidence type="ECO:0000256" key="2">
    <source>
        <dbReference type="SAM" id="SignalP"/>
    </source>
</evidence>
<feature type="compositionally biased region" description="Low complexity" evidence="1">
    <location>
        <begin position="12"/>
        <end position="25"/>
    </location>
</feature>
<name>A0A1H7TZL8_9SPHN</name>
<dbReference type="OrthoDB" id="7586153at2"/>
<reference evidence="4" key="1">
    <citation type="submission" date="2016-10" db="EMBL/GenBank/DDBJ databases">
        <authorList>
            <person name="Varghese N."/>
            <person name="Submissions S."/>
        </authorList>
    </citation>
    <scope>NUCLEOTIDE SEQUENCE [LARGE SCALE GENOMIC DNA]</scope>
    <source>
        <strain evidence="4">JS21-1</strain>
    </source>
</reference>
<dbReference type="AlphaFoldDB" id="A0A1H7TZL8"/>
<dbReference type="RefSeq" id="WP_093007501.1">
    <property type="nucleotide sequence ID" value="NZ_FNZZ01000006.1"/>
</dbReference>